<reference evidence="7" key="1">
    <citation type="journal article" date="2016" name="Proc. Natl. Acad. Sci. U.S.A.">
        <title>Comparative genomics of biotechnologically important yeasts.</title>
        <authorList>
            <person name="Riley R."/>
            <person name="Haridas S."/>
            <person name="Wolfe K.H."/>
            <person name="Lopes M.R."/>
            <person name="Hittinger C.T."/>
            <person name="Goeker M."/>
            <person name="Salamov A.A."/>
            <person name="Wisecaver J.H."/>
            <person name="Long T.M."/>
            <person name="Calvey C.H."/>
            <person name="Aerts A.L."/>
            <person name="Barry K.W."/>
            <person name="Choi C."/>
            <person name="Clum A."/>
            <person name="Coughlan A.Y."/>
            <person name="Deshpande S."/>
            <person name="Douglass A.P."/>
            <person name="Hanson S.J."/>
            <person name="Klenk H.-P."/>
            <person name="LaButti K.M."/>
            <person name="Lapidus A."/>
            <person name="Lindquist E.A."/>
            <person name="Lipzen A.M."/>
            <person name="Meier-Kolthoff J.P."/>
            <person name="Ohm R.A."/>
            <person name="Otillar R.P."/>
            <person name="Pangilinan J.L."/>
            <person name="Peng Y."/>
            <person name="Rokas A."/>
            <person name="Rosa C.A."/>
            <person name="Scheuner C."/>
            <person name="Sibirny A.A."/>
            <person name="Slot J.C."/>
            <person name="Stielow J.B."/>
            <person name="Sun H."/>
            <person name="Kurtzman C.P."/>
            <person name="Blackwell M."/>
            <person name="Grigoriev I.V."/>
            <person name="Jeffries T.W."/>
        </authorList>
    </citation>
    <scope>NUCLEOTIDE SEQUENCE [LARGE SCALE GENOMIC DNA]</scope>
    <source>
        <strain evidence="7">NRRL Y-1626</strain>
    </source>
</reference>
<dbReference type="PANTHER" id="PTHR15407">
    <property type="entry name" value="FUKUTIN-RELATED"/>
    <property type="match status" value="1"/>
</dbReference>
<dbReference type="Pfam" id="PF04991">
    <property type="entry name" value="LicD"/>
    <property type="match status" value="1"/>
</dbReference>
<evidence type="ECO:0000256" key="4">
    <source>
        <dbReference type="ARBA" id="ARBA00023136"/>
    </source>
</evidence>
<dbReference type="GO" id="GO:0009100">
    <property type="term" value="P:glycoprotein metabolic process"/>
    <property type="evidence" value="ECO:0007669"/>
    <property type="project" value="UniProtKB-ARBA"/>
</dbReference>
<feature type="domain" description="LicD/FKTN/FKRP nucleotidyltransferase" evidence="5">
    <location>
        <begin position="411"/>
        <end position="539"/>
    </location>
</feature>
<proteinExistence type="predicted"/>
<dbReference type="EMBL" id="LXPE01000005">
    <property type="protein sequence ID" value="OBA28028.1"/>
    <property type="molecule type" value="Genomic_DNA"/>
</dbReference>
<keyword evidence="2" id="KW-0812">Transmembrane</keyword>
<evidence type="ECO:0000256" key="1">
    <source>
        <dbReference type="ARBA" id="ARBA00004167"/>
    </source>
</evidence>
<sequence>MNSNYLQNLENHVISEQLYKLNNIKYNNFINKFGLKDFININSENNIYITKTNDIIKKMDTIKPKLIINDNVKKTHFGHQIGFKHINDKLSSKEDKSLYFTLKYYYWCTNNGIEYPIIPLNLKEWLPQNNFYSENGYVKLFLKNNFGNCAFETSKKNDGLDFKNDIGLDFRDIKESIKCKAKQGKYYLDHYDHFKPEKLVMLPNIFDKSKEKISAFISTRVINTKMDAVELLAKFLDEYDIFCMDTIYKDNDSKENIYYPIKELLTEINHTLSGKNDYNIPVIDQRINSIKKLTNQVILKNVDFRWNLKKQLKALLFKKGKFLNSKEPVTKYTKLVKKSFDKIESMMNILINTLPELSKQKYFHEVAIKSDIDHIWRGGTHYDWRFFQNLKPLSERYQILNEMYDAWSIFTKQDNIVSWLAHGNLLSWAWEGGQFLWDKDLDLQLPISHFTFLASNYNNTVFTYKNEENKVKLFYLDINPNYMDNYHGKMGLNVIDGRFIDMESGLYIDLTSLSFKNIEDETKPESENVLKNLKNTWIKPFIKNFENTDIKNKTNVIGDKNYHFYLNLDTISPLRKVKYGYLNSDAMVPSTINNILTEEYPKGLINKKYTDYNYNLKYHGWVKKCESFSEEIADRNCEGLPNEYFSEIKKHWLDHYHEETKRCNTTVFENTAYCKWFKQISQKSSYYSEIIPKTSSSFLFFFKKIYKSLINN</sequence>
<keyword evidence="7" id="KW-1185">Reference proteome</keyword>
<accession>A0A1B7TH61</accession>
<comment type="caution">
    <text evidence="6">The sequence shown here is derived from an EMBL/GenBank/DDBJ whole genome shotgun (WGS) entry which is preliminary data.</text>
</comment>
<evidence type="ECO:0000256" key="3">
    <source>
        <dbReference type="ARBA" id="ARBA00022989"/>
    </source>
</evidence>
<organism evidence="6 7">
    <name type="scientific">Hanseniaspora valbyensis NRRL Y-1626</name>
    <dbReference type="NCBI Taxonomy" id="766949"/>
    <lineage>
        <taxon>Eukaryota</taxon>
        <taxon>Fungi</taxon>
        <taxon>Dikarya</taxon>
        <taxon>Ascomycota</taxon>
        <taxon>Saccharomycotina</taxon>
        <taxon>Saccharomycetes</taxon>
        <taxon>Saccharomycodales</taxon>
        <taxon>Saccharomycodaceae</taxon>
        <taxon>Hanseniaspora</taxon>
    </lineage>
</organism>
<evidence type="ECO:0000256" key="2">
    <source>
        <dbReference type="ARBA" id="ARBA00022692"/>
    </source>
</evidence>
<name>A0A1B7TH61_9ASCO</name>
<dbReference type="InterPro" id="IPR007074">
    <property type="entry name" value="LicD/FKTN/FKRP_NTP_transf"/>
</dbReference>
<keyword evidence="4" id="KW-0472">Membrane</keyword>
<comment type="subcellular location">
    <subcellularLocation>
        <location evidence="1">Membrane</location>
        <topology evidence="1">Single-pass membrane protein</topology>
    </subcellularLocation>
</comment>
<dbReference type="InterPro" id="IPR009644">
    <property type="entry name" value="FKTN/MNN4/W02B3.4-1"/>
</dbReference>
<dbReference type="PANTHER" id="PTHR15407:SF28">
    <property type="entry name" value="RIBITOL-5-PHOSPHATE TRANSFERASE FKTN"/>
    <property type="match status" value="1"/>
</dbReference>
<evidence type="ECO:0000259" key="5">
    <source>
        <dbReference type="Pfam" id="PF04991"/>
    </source>
</evidence>
<dbReference type="OrthoDB" id="444255at2759"/>
<evidence type="ECO:0000313" key="6">
    <source>
        <dbReference type="EMBL" id="OBA28028.1"/>
    </source>
</evidence>
<keyword evidence="3" id="KW-1133">Transmembrane helix</keyword>
<dbReference type="Proteomes" id="UP000092321">
    <property type="component" value="Unassembled WGS sequence"/>
</dbReference>
<evidence type="ECO:0000313" key="7">
    <source>
        <dbReference type="Proteomes" id="UP000092321"/>
    </source>
</evidence>
<protein>
    <recommendedName>
        <fullName evidence="5">LicD/FKTN/FKRP nucleotidyltransferase domain-containing protein</fullName>
    </recommendedName>
</protein>
<dbReference type="GO" id="GO:0016020">
    <property type="term" value="C:membrane"/>
    <property type="evidence" value="ECO:0007669"/>
    <property type="project" value="UniProtKB-SubCell"/>
</dbReference>
<dbReference type="AlphaFoldDB" id="A0A1B7TH61"/>
<gene>
    <name evidence="6" type="ORF">HANVADRAFT_61411</name>
</gene>